<dbReference type="AlphaFoldDB" id="A0A9Q9AU35"/>
<dbReference type="SUPFAM" id="SSF50249">
    <property type="entry name" value="Nucleic acid-binding proteins"/>
    <property type="match status" value="1"/>
</dbReference>
<reference evidence="11" key="1">
    <citation type="submission" date="2022-06" db="EMBL/GenBank/DDBJ databases">
        <title>Complete genome sequences of two strains of the flax pathogen Septoria linicola.</title>
        <authorList>
            <person name="Lapalu N."/>
            <person name="Simon A."/>
            <person name="Demenou B."/>
            <person name="Paumier D."/>
            <person name="Guillot M.-P."/>
            <person name="Gout L."/>
            <person name="Valade R."/>
        </authorList>
    </citation>
    <scope>NUCLEOTIDE SEQUENCE</scope>
    <source>
        <strain evidence="11">SE15195</strain>
    </source>
</reference>
<feature type="compositionally biased region" description="Basic and acidic residues" evidence="9">
    <location>
        <begin position="200"/>
        <end position="216"/>
    </location>
</feature>
<keyword evidence="4" id="KW-0158">Chromosome</keyword>
<sequence length="265" mass="30681">MTTAASGSYPLYPARYFDASPTWFRWNKLTATDVFALREEPDFEGQHVWFWLNHPIRFVRLVGYVCQVDMVAGGKYVLLTMDDGSGANVEVKIERPVAYREHSGAVYSTNTTLDNVQVMSEMSLPVVHIGNVRVDIGTVLNAEGKVESYRMSRQLIAERLRLVNDTNEEAVHWSKTAHWKRNVLNKPWFLSDSAKQAADAKLREDATMADKHEKETRHRKRRSAKVEERRRVHEAEIERKREERTEYYNRGALPGTNVIKMPWDN</sequence>
<dbReference type="GO" id="GO:0005634">
    <property type="term" value="C:nucleus"/>
    <property type="evidence" value="ECO:0007669"/>
    <property type="project" value="UniProtKB-SubCell"/>
</dbReference>
<dbReference type="PANTHER" id="PTHR13989:SF33">
    <property type="entry name" value="CST COMPLEX SUBUNIT STN1"/>
    <property type="match status" value="1"/>
</dbReference>
<accession>A0A9Q9AU35</accession>
<evidence type="ECO:0000313" key="12">
    <source>
        <dbReference type="Proteomes" id="UP001056384"/>
    </source>
</evidence>
<keyword evidence="6" id="KW-0238">DNA-binding</keyword>
<dbReference type="InterPro" id="IPR012340">
    <property type="entry name" value="NA-bd_OB-fold"/>
</dbReference>
<keyword evidence="5" id="KW-0779">Telomere</keyword>
<evidence type="ECO:0000259" key="10">
    <source>
        <dbReference type="Pfam" id="PF10451"/>
    </source>
</evidence>
<evidence type="ECO:0000256" key="6">
    <source>
        <dbReference type="ARBA" id="ARBA00023125"/>
    </source>
</evidence>
<feature type="domain" description="CST complex subunit Stn1 N-terminal" evidence="10">
    <location>
        <begin position="133"/>
        <end position="228"/>
    </location>
</feature>
<dbReference type="PANTHER" id="PTHR13989">
    <property type="entry name" value="REPLICATION PROTEIN A-RELATED"/>
    <property type="match status" value="1"/>
</dbReference>
<feature type="region of interest" description="Disordered" evidence="9">
    <location>
        <begin position="200"/>
        <end position="243"/>
    </location>
</feature>
<protein>
    <recommendedName>
        <fullName evidence="3">CST complex subunit STN1</fullName>
    </recommendedName>
    <alternativeName>
        <fullName evidence="8">Suppressor of cdc thirteen homolog</fullName>
    </alternativeName>
</protein>
<evidence type="ECO:0000313" key="11">
    <source>
        <dbReference type="EMBL" id="USW52017.1"/>
    </source>
</evidence>
<comment type="subcellular location">
    <subcellularLocation>
        <location evidence="2">Chromosome</location>
        <location evidence="2">Telomere</location>
    </subcellularLocation>
    <subcellularLocation>
        <location evidence="1">Nucleus</location>
    </subcellularLocation>
</comment>
<evidence type="ECO:0000256" key="4">
    <source>
        <dbReference type="ARBA" id="ARBA00022454"/>
    </source>
</evidence>
<evidence type="ECO:0000256" key="2">
    <source>
        <dbReference type="ARBA" id="ARBA00004574"/>
    </source>
</evidence>
<organism evidence="11 12">
    <name type="scientific">Septoria linicola</name>
    <dbReference type="NCBI Taxonomy" id="215465"/>
    <lineage>
        <taxon>Eukaryota</taxon>
        <taxon>Fungi</taxon>
        <taxon>Dikarya</taxon>
        <taxon>Ascomycota</taxon>
        <taxon>Pezizomycotina</taxon>
        <taxon>Dothideomycetes</taxon>
        <taxon>Dothideomycetidae</taxon>
        <taxon>Mycosphaerellales</taxon>
        <taxon>Mycosphaerellaceae</taxon>
        <taxon>Septoria</taxon>
    </lineage>
</organism>
<keyword evidence="7" id="KW-0539">Nucleus</keyword>
<proteinExistence type="predicted"/>
<evidence type="ECO:0000256" key="8">
    <source>
        <dbReference type="ARBA" id="ARBA00030039"/>
    </source>
</evidence>
<evidence type="ECO:0000256" key="7">
    <source>
        <dbReference type="ARBA" id="ARBA00023242"/>
    </source>
</evidence>
<feature type="compositionally biased region" description="Basic and acidic residues" evidence="9">
    <location>
        <begin position="224"/>
        <end position="243"/>
    </location>
</feature>
<dbReference type="CDD" id="cd03524">
    <property type="entry name" value="RPA2_OBF_family"/>
    <property type="match status" value="1"/>
</dbReference>
<dbReference type="Proteomes" id="UP001056384">
    <property type="component" value="Chromosome 4"/>
</dbReference>
<dbReference type="GO" id="GO:0000781">
    <property type="term" value="C:chromosome, telomeric region"/>
    <property type="evidence" value="ECO:0007669"/>
    <property type="project" value="UniProtKB-SubCell"/>
</dbReference>
<keyword evidence="12" id="KW-1185">Reference proteome</keyword>
<dbReference type="GO" id="GO:0003677">
    <property type="term" value="F:DNA binding"/>
    <property type="evidence" value="ECO:0007669"/>
    <property type="project" value="UniProtKB-KW"/>
</dbReference>
<evidence type="ECO:0000256" key="1">
    <source>
        <dbReference type="ARBA" id="ARBA00004123"/>
    </source>
</evidence>
<evidence type="ECO:0000256" key="9">
    <source>
        <dbReference type="SAM" id="MobiDB-lite"/>
    </source>
</evidence>
<dbReference type="InterPro" id="IPR018856">
    <property type="entry name" value="Stn1_N"/>
</dbReference>
<feature type="domain" description="CST complex subunit Stn1 N-terminal" evidence="10">
    <location>
        <begin position="46"/>
        <end position="94"/>
    </location>
</feature>
<dbReference type="InterPro" id="IPR040260">
    <property type="entry name" value="RFA2-like"/>
</dbReference>
<evidence type="ECO:0000256" key="5">
    <source>
        <dbReference type="ARBA" id="ARBA00022895"/>
    </source>
</evidence>
<name>A0A9Q9AU35_9PEZI</name>
<dbReference type="EMBL" id="CP099421">
    <property type="protein sequence ID" value="USW52017.1"/>
    <property type="molecule type" value="Genomic_DNA"/>
</dbReference>
<dbReference type="Gene3D" id="2.40.50.140">
    <property type="entry name" value="Nucleic acid-binding proteins"/>
    <property type="match status" value="1"/>
</dbReference>
<gene>
    <name evidence="11" type="ORF">Slin15195_G053360</name>
</gene>
<dbReference type="Pfam" id="PF10451">
    <property type="entry name" value="Stn1"/>
    <property type="match status" value="2"/>
</dbReference>
<evidence type="ECO:0000256" key="3">
    <source>
        <dbReference type="ARBA" id="ARBA00017411"/>
    </source>
</evidence>